<feature type="compositionally biased region" description="Basic residues" evidence="1">
    <location>
        <begin position="230"/>
        <end position="242"/>
    </location>
</feature>
<feature type="region of interest" description="Disordered" evidence="1">
    <location>
        <begin position="167"/>
        <end position="189"/>
    </location>
</feature>
<feature type="region of interest" description="Disordered" evidence="1">
    <location>
        <begin position="1"/>
        <end position="46"/>
    </location>
</feature>
<sequence>MSDDGDDYNDDDTDSLHALRDEDEEFLDNMDDEPDDEYSGGESDVFEDDIDALMYQEQLQEKAMGLESYAIELPLNEDVLSLSSSLLSPAAKSSSMLQFAYPRYLSKLPEILHRDAVFGPDPTQYIYCNNLLLEALKKAAAKKRHEQKQQEIKARELQSLREAIALAMEPPQKKNKFSESSNSKASESNLLNGSVGLPLSSASAKADAASRRAAAAAKKKSESAPFRIAPPRKRPSKPRKKPTPGSATPAADADSSTKATETTLSTTADANDSANGGADTPEQSGGTGEGDKNGTV</sequence>
<feature type="compositionally biased region" description="Low complexity" evidence="1">
    <location>
        <begin position="201"/>
        <end position="216"/>
    </location>
</feature>
<dbReference type="eggNOG" id="ENOG502RB2G">
    <property type="taxonomic scope" value="Eukaryota"/>
</dbReference>
<dbReference type="VEuPathDB" id="FungiDB:PYU1_G013976"/>
<dbReference type="EMBL" id="GL376616">
    <property type="status" value="NOT_ANNOTATED_CDS"/>
    <property type="molecule type" value="Genomic_DNA"/>
</dbReference>
<protein>
    <submittedName>
        <fullName evidence="2">Uncharacterized protein</fullName>
    </submittedName>
</protein>
<feature type="compositionally biased region" description="Acidic residues" evidence="1">
    <location>
        <begin position="1"/>
        <end position="13"/>
    </location>
</feature>
<dbReference type="HOGENOM" id="CLU_941589_0_0_1"/>
<dbReference type="InParanoid" id="K3X9V6"/>
<keyword evidence="3" id="KW-1185">Reference proteome</keyword>
<reference evidence="3" key="2">
    <citation type="submission" date="2010-04" db="EMBL/GenBank/DDBJ databases">
        <authorList>
            <person name="Buell R."/>
            <person name="Hamilton J."/>
            <person name="Hostetler J."/>
        </authorList>
    </citation>
    <scope>NUCLEOTIDE SEQUENCE [LARGE SCALE GENOMIC DNA]</scope>
    <source>
        <strain evidence="3">DAOM:BR144</strain>
    </source>
</reference>
<evidence type="ECO:0000256" key="1">
    <source>
        <dbReference type="SAM" id="MobiDB-lite"/>
    </source>
</evidence>
<dbReference type="AlphaFoldDB" id="K3X9V6"/>
<feature type="region of interest" description="Disordered" evidence="1">
    <location>
        <begin position="201"/>
        <end position="296"/>
    </location>
</feature>
<reference evidence="2" key="3">
    <citation type="submission" date="2015-02" db="UniProtKB">
        <authorList>
            <consortium name="EnsemblProtists"/>
        </authorList>
    </citation>
    <scope>IDENTIFICATION</scope>
    <source>
        <strain evidence="2">DAOM BR144</strain>
    </source>
</reference>
<proteinExistence type="predicted"/>
<feature type="compositionally biased region" description="Low complexity" evidence="1">
    <location>
        <begin position="243"/>
        <end position="279"/>
    </location>
</feature>
<accession>K3X9V6</accession>
<name>K3X9V6_GLOUD</name>
<reference evidence="3" key="1">
    <citation type="journal article" date="2010" name="Genome Biol.">
        <title>Genome sequence of the necrotrophic plant pathogen Pythium ultimum reveals original pathogenicity mechanisms and effector repertoire.</title>
        <authorList>
            <person name="Levesque C.A."/>
            <person name="Brouwer H."/>
            <person name="Cano L."/>
            <person name="Hamilton J.P."/>
            <person name="Holt C."/>
            <person name="Huitema E."/>
            <person name="Raffaele S."/>
            <person name="Robideau G.P."/>
            <person name="Thines M."/>
            <person name="Win J."/>
            <person name="Zerillo M.M."/>
            <person name="Beakes G.W."/>
            <person name="Boore J.L."/>
            <person name="Busam D."/>
            <person name="Dumas B."/>
            <person name="Ferriera S."/>
            <person name="Fuerstenberg S.I."/>
            <person name="Gachon C.M."/>
            <person name="Gaulin E."/>
            <person name="Govers F."/>
            <person name="Grenville-Briggs L."/>
            <person name="Horner N."/>
            <person name="Hostetler J."/>
            <person name="Jiang R.H."/>
            <person name="Johnson J."/>
            <person name="Krajaejun T."/>
            <person name="Lin H."/>
            <person name="Meijer H.J."/>
            <person name="Moore B."/>
            <person name="Morris P."/>
            <person name="Phuntmart V."/>
            <person name="Puiu D."/>
            <person name="Shetty J."/>
            <person name="Stajich J.E."/>
            <person name="Tripathy S."/>
            <person name="Wawra S."/>
            <person name="van West P."/>
            <person name="Whitty B.R."/>
            <person name="Coutinho P.M."/>
            <person name="Henrissat B."/>
            <person name="Martin F."/>
            <person name="Thomas P.D."/>
            <person name="Tyler B.M."/>
            <person name="De Vries R.P."/>
            <person name="Kamoun S."/>
            <person name="Yandell M."/>
            <person name="Tisserat N."/>
            <person name="Buell C.R."/>
        </authorList>
    </citation>
    <scope>NUCLEOTIDE SEQUENCE</scope>
    <source>
        <strain evidence="3">DAOM:BR144</strain>
    </source>
</reference>
<evidence type="ECO:0000313" key="2">
    <source>
        <dbReference type="EnsemblProtists" id="PYU1_T014005"/>
    </source>
</evidence>
<dbReference type="Proteomes" id="UP000019132">
    <property type="component" value="Unassembled WGS sequence"/>
</dbReference>
<organism evidence="2 3">
    <name type="scientific">Globisporangium ultimum (strain ATCC 200006 / CBS 805.95 / DAOM BR144)</name>
    <name type="common">Pythium ultimum</name>
    <dbReference type="NCBI Taxonomy" id="431595"/>
    <lineage>
        <taxon>Eukaryota</taxon>
        <taxon>Sar</taxon>
        <taxon>Stramenopiles</taxon>
        <taxon>Oomycota</taxon>
        <taxon>Peronosporomycetes</taxon>
        <taxon>Pythiales</taxon>
        <taxon>Pythiaceae</taxon>
        <taxon>Globisporangium</taxon>
    </lineage>
</organism>
<dbReference type="EnsemblProtists" id="PYU1_T014005">
    <property type="protein sequence ID" value="PYU1_T014005"/>
    <property type="gene ID" value="PYU1_G013976"/>
</dbReference>
<evidence type="ECO:0000313" key="3">
    <source>
        <dbReference type="Proteomes" id="UP000019132"/>
    </source>
</evidence>
<feature type="compositionally biased region" description="Acidic residues" evidence="1">
    <location>
        <begin position="21"/>
        <end position="46"/>
    </location>
</feature>
<feature type="compositionally biased region" description="Low complexity" evidence="1">
    <location>
        <begin position="178"/>
        <end position="189"/>
    </location>
</feature>